<dbReference type="Pfam" id="PF14129">
    <property type="entry name" value="DUF4296"/>
    <property type="match status" value="1"/>
</dbReference>
<dbReference type="InterPro" id="IPR025381">
    <property type="entry name" value="DUF4296"/>
</dbReference>
<name>A0ABX3NUS0_9BACT</name>
<reference evidence="3 4" key="1">
    <citation type="submission" date="2016-04" db="EMBL/GenBank/DDBJ databases">
        <authorList>
            <person name="Chen L."/>
            <person name="Zhuang W."/>
            <person name="Wang G."/>
        </authorList>
    </citation>
    <scope>NUCLEOTIDE SEQUENCE [LARGE SCALE GENOMIC DNA]</scope>
    <source>
        <strain evidence="4">GR20</strain>
    </source>
</reference>
<dbReference type="EMBL" id="LWBO01000015">
    <property type="protein sequence ID" value="OQP46323.1"/>
    <property type="molecule type" value="Genomic_DNA"/>
</dbReference>
<proteinExistence type="predicted"/>
<keyword evidence="4" id="KW-1185">Reference proteome</keyword>
<comment type="caution">
    <text evidence="3">The sequence shown here is derived from an EMBL/GenBank/DDBJ whole genome shotgun (WGS) entry which is preliminary data.</text>
</comment>
<gene>
    <name evidence="3" type="ORF">A4D02_31490</name>
</gene>
<feature type="region of interest" description="Disordered" evidence="1">
    <location>
        <begin position="120"/>
        <end position="186"/>
    </location>
</feature>
<evidence type="ECO:0000256" key="1">
    <source>
        <dbReference type="SAM" id="MobiDB-lite"/>
    </source>
</evidence>
<protein>
    <recommendedName>
        <fullName evidence="2">DUF4296 domain-containing protein</fullName>
    </recommendedName>
</protein>
<feature type="compositionally biased region" description="Basic and acidic residues" evidence="1">
    <location>
        <begin position="134"/>
        <end position="151"/>
    </location>
</feature>
<sequence length="208" mass="23162">MNRLLLVCLSAIVWCMVSCTDKDKIPKGVLGKEKMQKVLMDMIQAERFRDGFIVYDSSKNLKTETFKLYAQVFELNKISKDEFIKSYKFYMSRPDIAREIFDSLSSQAAKLRESLNKPAPLDTAAKSKSITDSAKAKTADSAKLKTADSAKKITPLSPIVPTHAGPPPPGALKPAKTIAPENLANRRGAFSRLKFRDTLLKLNTKPRP</sequence>
<feature type="domain" description="DUF4296" evidence="2">
    <location>
        <begin position="26"/>
        <end position="109"/>
    </location>
</feature>
<evidence type="ECO:0000313" key="3">
    <source>
        <dbReference type="EMBL" id="OQP46323.1"/>
    </source>
</evidence>
<organism evidence="3 4">
    <name type="scientific">Niastella koreensis</name>
    <dbReference type="NCBI Taxonomy" id="354356"/>
    <lineage>
        <taxon>Bacteria</taxon>
        <taxon>Pseudomonadati</taxon>
        <taxon>Bacteroidota</taxon>
        <taxon>Chitinophagia</taxon>
        <taxon>Chitinophagales</taxon>
        <taxon>Chitinophagaceae</taxon>
        <taxon>Niastella</taxon>
    </lineage>
</organism>
<dbReference type="RefSeq" id="WP_014221258.1">
    <property type="nucleotide sequence ID" value="NZ_LWBO01000015.1"/>
</dbReference>
<evidence type="ECO:0000259" key="2">
    <source>
        <dbReference type="Pfam" id="PF14129"/>
    </source>
</evidence>
<accession>A0ABX3NUS0</accession>
<dbReference type="Proteomes" id="UP000192277">
    <property type="component" value="Unassembled WGS sequence"/>
</dbReference>
<evidence type="ECO:0000313" key="4">
    <source>
        <dbReference type="Proteomes" id="UP000192277"/>
    </source>
</evidence>